<dbReference type="WBParaSite" id="DME_0000116301-mRNA-1">
    <property type="protein sequence ID" value="DME_0000116301-mRNA-1"/>
    <property type="gene ID" value="DME_0000116301"/>
</dbReference>
<gene>
    <name evidence="1" type="ORF">DME_LOCUS5523</name>
</gene>
<sequence length="281" mass="32373">MTTVTEYDMIRSYEQRLFEDKERRALINADRQKLLRQQTASLLMPEDEMSQECLNLWASRKILEVNANLCDQLSTDLSTDQSASTSFESNTEPLYERPLIPLNNHSFLELPSSAELKRRKYKNLALVRRSKNQSFQQPVNSFESALSSESSVADSLAVNIDRYASEDSSRVTERSLQANSSSFDSQYKSIKATSYPVNRSVSTSYMRKNILQRDYSIDSKTDRIFREFARIDPKFEDKNCVSSELCQQKQSVLLKNRSLDTSNAFQSVPVPVICYPENEFR</sequence>
<dbReference type="EMBL" id="UYYG01001152">
    <property type="protein sequence ID" value="VDN55550.1"/>
    <property type="molecule type" value="Genomic_DNA"/>
</dbReference>
<keyword evidence="3" id="KW-1185">Reference proteome</keyword>
<evidence type="ECO:0000313" key="3">
    <source>
        <dbReference type="Proteomes" id="UP000274756"/>
    </source>
</evidence>
<dbReference type="Proteomes" id="UP000274756">
    <property type="component" value="Unassembled WGS sequence"/>
</dbReference>
<name>A0A0N4U370_DRAME</name>
<accession>A0A0N4U370</accession>
<dbReference type="OrthoDB" id="6247020at2759"/>
<dbReference type="AlphaFoldDB" id="A0A0N4U370"/>
<dbReference type="Proteomes" id="UP000038040">
    <property type="component" value="Unplaced"/>
</dbReference>
<reference evidence="4" key="1">
    <citation type="submission" date="2017-02" db="UniProtKB">
        <authorList>
            <consortium name="WormBaseParasite"/>
        </authorList>
    </citation>
    <scope>IDENTIFICATION</scope>
</reference>
<proteinExistence type="predicted"/>
<evidence type="ECO:0000313" key="1">
    <source>
        <dbReference type="EMBL" id="VDN55550.1"/>
    </source>
</evidence>
<evidence type="ECO:0000313" key="4">
    <source>
        <dbReference type="WBParaSite" id="DME_0000116301-mRNA-1"/>
    </source>
</evidence>
<protein>
    <submittedName>
        <fullName evidence="1 4">Uncharacterized protein</fullName>
    </submittedName>
</protein>
<evidence type="ECO:0000313" key="2">
    <source>
        <dbReference type="Proteomes" id="UP000038040"/>
    </source>
</evidence>
<reference evidence="1 3" key="2">
    <citation type="submission" date="2018-11" db="EMBL/GenBank/DDBJ databases">
        <authorList>
            <consortium name="Pathogen Informatics"/>
        </authorList>
    </citation>
    <scope>NUCLEOTIDE SEQUENCE [LARGE SCALE GENOMIC DNA]</scope>
</reference>
<organism evidence="2 4">
    <name type="scientific">Dracunculus medinensis</name>
    <name type="common">Guinea worm</name>
    <dbReference type="NCBI Taxonomy" id="318479"/>
    <lineage>
        <taxon>Eukaryota</taxon>
        <taxon>Metazoa</taxon>
        <taxon>Ecdysozoa</taxon>
        <taxon>Nematoda</taxon>
        <taxon>Chromadorea</taxon>
        <taxon>Rhabditida</taxon>
        <taxon>Spirurina</taxon>
        <taxon>Dracunculoidea</taxon>
        <taxon>Dracunculidae</taxon>
        <taxon>Dracunculus</taxon>
    </lineage>
</organism>